<name>A0A931PTU2_FIMGI</name>
<dbReference type="Gene3D" id="2.180.10.10">
    <property type="entry name" value="RHS repeat-associated core"/>
    <property type="match status" value="1"/>
</dbReference>
<accession>A0A931PTU2</accession>
<sequence>MKSARPSFSRQNYASGAYATYGYDTRSRLTSLLHRTSGGATITSETYAYNQASNLTSKVVDGATTSYGYDSIDQLTSEAAPTFTATYTYDANGWSPLP</sequence>
<evidence type="ECO:0000313" key="1">
    <source>
        <dbReference type="EMBL" id="MBI1755817.1"/>
    </source>
</evidence>
<dbReference type="Proteomes" id="UP000727962">
    <property type="component" value="Unassembled WGS sequence"/>
</dbReference>
<dbReference type="EMBL" id="JACOSL010000011">
    <property type="protein sequence ID" value="MBI1755817.1"/>
    <property type="molecule type" value="Genomic_DNA"/>
</dbReference>
<protein>
    <recommendedName>
        <fullName evidence="3">RHS repeat protein</fullName>
    </recommendedName>
</protein>
<dbReference type="AlphaFoldDB" id="A0A931PTU2"/>
<comment type="caution">
    <text evidence="1">The sequence shown here is derived from an EMBL/GenBank/DDBJ whole genome shotgun (WGS) entry which is preliminary data.</text>
</comment>
<proteinExistence type="predicted"/>
<reference evidence="1" key="1">
    <citation type="submission" date="2020-07" db="EMBL/GenBank/DDBJ databases">
        <title>Huge and variable diversity of episymbiotic CPR bacteria and DPANN archaea in groundwater ecosystems.</title>
        <authorList>
            <person name="He C.Y."/>
            <person name="Keren R."/>
            <person name="Whittaker M."/>
            <person name="Farag I.F."/>
            <person name="Doudna J."/>
            <person name="Cate J.H.D."/>
            <person name="Banfield J.F."/>
        </authorList>
    </citation>
    <scope>NUCLEOTIDE SEQUENCE</scope>
    <source>
        <strain evidence="1">NC_groundwater_17_Pr7_B-0.1um_64_12</strain>
    </source>
</reference>
<organism evidence="1 2">
    <name type="scientific">Fimbriimonas ginsengisoli</name>
    <dbReference type="NCBI Taxonomy" id="1005039"/>
    <lineage>
        <taxon>Bacteria</taxon>
        <taxon>Bacillati</taxon>
        <taxon>Armatimonadota</taxon>
        <taxon>Fimbriimonadia</taxon>
        <taxon>Fimbriimonadales</taxon>
        <taxon>Fimbriimonadaceae</taxon>
        <taxon>Fimbriimonas</taxon>
    </lineage>
</organism>
<evidence type="ECO:0000313" key="2">
    <source>
        <dbReference type="Proteomes" id="UP000727962"/>
    </source>
</evidence>
<evidence type="ECO:0008006" key="3">
    <source>
        <dbReference type="Google" id="ProtNLM"/>
    </source>
</evidence>
<gene>
    <name evidence="1" type="ORF">HYR64_01755</name>
</gene>